<evidence type="ECO:0000313" key="2">
    <source>
        <dbReference type="Proteomes" id="UP000054097"/>
    </source>
</evidence>
<organism evidence="1 2">
    <name type="scientific">Serendipita vermifera MAFF 305830</name>
    <dbReference type="NCBI Taxonomy" id="933852"/>
    <lineage>
        <taxon>Eukaryota</taxon>
        <taxon>Fungi</taxon>
        <taxon>Dikarya</taxon>
        <taxon>Basidiomycota</taxon>
        <taxon>Agaricomycotina</taxon>
        <taxon>Agaricomycetes</taxon>
        <taxon>Sebacinales</taxon>
        <taxon>Serendipitaceae</taxon>
        <taxon>Serendipita</taxon>
    </lineage>
</organism>
<dbReference type="HOGENOM" id="CLU_1866362_0_0_1"/>
<reference evidence="2" key="2">
    <citation type="submission" date="2015-01" db="EMBL/GenBank/DDBJ databases">
        <title>Evolutionary Origins and Diversification of the Mycorrhizal Mutualists.</title>
        <authorList>
            <consortium name="DOE Joint Genome Institute"/>
            <consortium name="Mycorrhizal Genomics Consortium"/>
            <person name="Kohler A."/>
            <person name="Kuo A."/>
            <person name="Nagy L.G."/>
            <person name="Floudas D."/>
            <person name="Copeland A."/>
            <person name="Barry K.W."/>
            <person name="Cichocki N."/>
            <person name="Veneault-Fourrey C."/>
            <person name="LaButti K."/>
            <person name="Lindquist E.A."/>
            <person name="Lipzen A."/>
            <person name="Lundell T."/>
            <person name="Morin E."/>
            <person name="Murat C."/>
            <person name="Riley R."/>
            <person name="Ohm R."/>
            <person name="Sun H."/>
            <person name="Tunlid A."/>
            <person name="Henrissat B."/>
            <person name="Grigoriev I.V."/>
            <person name="Hibbett D.S."/>
            <person name="Martin F."/>
        </authorList>
    </citation>
    <scope>NUCLEOTIDE SEQUENCE [LARGE SCALE GENOMIC DNA]</scope>
    <source>
        <strain evidence="2">MAFF 305830</strain>
    </source>
</reference>
<keyword evidence="2" id="KW-1185">Reference proteome</keyword>
<accession>A0A0C2WPR0</accession>
<proteinExistence type="predicted"/>
<sequence>MATRRTSYSNANPATNRLDTAATAEAEPMALPAAFEPADGPGAAPSFVAVTTTTSVVKPGITPSGRFVDESNESVTLAAVLLLPVEPLSFSSVARVAMPISPFTSLKRAKPTLAVVPKFPIPWTPAGVPSFALSPSV</sequence>
<name>A0A0C2WPR0_SERVB</name>
<dbReference type="EMBL" id="KN824606">
    <property type="protein sequence ID" value="KIM19602.1"/>
    <property type="molecule type" value="Genomic_DNA"/>
</dbReference>
<protein>
    <submittedName>
        <fullName evidence="1">Uncharacterized protein</fullName>
    </submittedName>
</protein>
<reference evidence="1 2" key="1">
    <citation type="submission" date="2014-04" db="EMBL/GenBank/DDBJ databases">
        <authorList>
            <consortium name="DOE Joint Genome Institute"/>
            <person name="Kuo A."/>
            <person name="Zuccaro A."/>
            <person name="Kohler A."/>
            <person name="Nagy L.G."/>
            <person name="Floudas D."/>
            <person name="Copeland A."/>
            <person name="Barry K.W."/>
            <person name="Cichocki N."/>
            <person name="Veneault-Fourrey C."/>
            <person name="LaButti K."/>
            <person name="Lindquist E.A."/>
            <person name="Lipzen A."/>
            <person name="Lundell T."/>
            <person name="Morin E."/>
            <person name="Murat C."/>
            <person name="Sun H."/>
            <person name="Tunlid A."/>
            <person name="Henrissat B."/>
            <person name="Grigoriev I.V."/>
            <person name="Hibbett D.S."/>
            <person name="Martin F."/>
            <person name="Nordberg H.P."/>
            <person name="Cantor M.N."/>
            <person name="Hua S.X."/>
        </authorList>
    </citation>
    <scope>NUCLEOTIDE SEQUENCE [LARGE SCALE GENOMIC DNA]</scope>
    <source>
        <strain evidence="1 2">MAFF 305830</strain>
    </source>
</reference>
<dbReference type="AlphaFoldDB" id="A0A0C2WPR0"/>
<dbReference type="Proteomes" id="UP000054097">
    <property type="component" value="Unassembled WGS sequence"/>
</dbReference>
<evidence type="ECO:0000313" key="1">
    <source>
        <dbReference type="EMBL" id="KIM19602.1"/>
    </source>
</evidence>
<gene>
    <name evidence="1" type="ORF">M408DRAFT_200620</name>
</gene>